<keyword evidence="2" id="KW-1185">Reference proteome</keyword>
<gene>
    <name evidence="1" type="ORF">DC041_0009340</name>
</gene>
<dbReference type="AlphaFoldDB" id="A0A430QDK4"/>
<sequence>MESNIHLSNSDHELVLDKCGANTNTNTTVNNTNRSVLLKHTTSLPSEEDSNIDFNQQNNQYHEQFQRDRPQSLRPRMVTRSSVNYHQHTKYKLQSNSEQQHLNKINKSYSNNNNNYPILTPYNTRNNSIHQSSDYIPLLHSDKSLVTTPPPTTTTTTTTTIATTITNIPIDNNMDSQLLSSSISPEFMGNTSKDTHIDDLLLTNKKFNRTIKYLDNTKLIRRESKSYSTTISPIPLISYHQNVLPNHMDLYPMMMDRYNTNNNNSSSTIIDKKFPNNNNDNDNNEYNLEYLFITYVSLF</sequence>
<dbReference type="Proteomes" id="UP000290809">
    <property type="component" value="Unassembled WGS sequence"/>
</dbReference>
<evidence type="ECO:0000313" key="2">
    <source>
        <dbReference type="Proteomes" id="UP000290809"/>
    </source>
</evidence>
<protein>
    <submittedName>
        <fullName evidence="1">Uncharacterized protein</fullName>
    </submittedName>
</protein>
<accession>A0A430QDK4</accession>
<dbReference type="EMBL" id="QMKO01001906">
    <property type="protein sequence ID" value="RTG85801.1"/>
    <property type="molecule type" value="Genomic_DNA"/>
</dbReference>
<proteinExistence type="predicted"/>
<comment type="caution">
    <text evidence="1">The sequence shown here is derived from an EMBL/GenBank/DDBJ whole genome shotgun (WGS) entry which is preliminary data.</text>
</comment>
<reference evidence="1 2" key="1">
    <citation type="journal article" date="2019" name="PLoS Pathog.">
        <title>Genome sequence of the bovine parasite Schistosoma bovis Tanzania.</title>
        <authorList>
            <person name="Oey H."/>
            <person name="Zakrzewski M."/>
            <person name="Gobert G."/>
            <person name="Gravermann K."/>
            <person name="Stoye J."/>
            <person name="Jones M."/>
            <person name="Mcmanus D."/>
            <person name="Krause L."/>
        </authorList>
    </citation>
    <scope>NUCLEOTIDE SEQUENCE [LARGE SCALE GENOMIC DNA]</scope>
    <source>
        <strain evidence="1 2">TAN1997</strain>
    </source>
</reference>
<name>A0A430QDK4_SCHBO</name>
<organism evidence="1 2">
    <name type="scientific">Schistosoma bovis</name>
    <name type="common">Blood fluke</name>
    <dbReference type="NCBI Taxonomy" id="6184"/>
    <lineage>
        <taxon>Eukaryota</taxon>
        <taxon>Metazoa</taxon>
        <taxon>Spiralia</taxon>
        <taxon>Lophotrochozoa</taxon>
        <taxon>Platyhelminthes</taxon>
        <taxon>Trematoda</taxon>
        <taxon>Digenea</taxon>
        <taxon>Strigeidida</taxon>
        <taxon>Schistosomatoidea</taxon>
        <taxon>Schistosomatidae</taxon>
        <taxon>Schistosoma</taxon>
    </lineage>
</organism>
<evidence type="ECO:0000313" key="1">
    <source>
        <dbReference type="EMBL" id="RTG85801.1"/>
    </source>
</evidence>